<evidence type="ECO:0000256" key="3">
    <source>
        <dbReference type="ARBA" id="ARBA00035647"/>
    </source>
</evidence>
<feature type="domain" description="Ribosomal protein mS38 C-terminal" evidence="6">
    <location>
        <begin position="104"/>
        <end position="130"/>
    </location>
</feature>
<dbReference type="InterPro" id="IPR013177">
    <property type="entry name" value="Ribosomal_mS38_C"/>
</dbReference>
<organism evidence="7 8">
    <name type="scientific">Helianthus annuus</name>
    <name type="common">Common sunflower</name>
    <dbReference type="NCBI Taxonomy" id="4232"/>
    <lineage>
        <taxon>Eukaryota</taxon>
        <taxon>Viridiplantae</taxon>
        <taxon>Streptophyta</taxon>
        <taxon>Embryophyta</taxon>
        <taxon>Tracheophyta</taxon>
        <taxon>Spermatophyta</taxon>
        <taxon>Magnoliopsida</taxon>
        <taxon>eudicotyledons</taxon>
        <taxon>Gunneridae</taxon>
        <taxon>Pentapetalae</taxon>
        <taxon>asterids</taxon>
        <taxon>campanulids</taxon>
        <taxon>Asterales</taxon>
        <taxon>Asteraceae</taxon>
        <taxon>Asteroideae</taxon>
        <taxon>Heliantheae alliance</taxon>
        <taxon>Heliantheae</taxon>
        <taxon>Helianthus</taxon>
    </lineage>
</organism>
<comment type="similarity">
    <text evidence="3">Belongs to the mitochondrion-specific ribosomal protein mS38 family.</text>
</comment>
<name>A0A9K3GSS4_HELAN</name>
<evidence type="ECO:0000256" key="2">
    <source>
        <dbReference type="ARBA" id="ARBA00023128"/>
    </source>
</evidence>
<dbReference type="EMBL" id="MNCJ02000332">
    <property type="protein sequence ID" value="KAF5754120.1"/>
    <property type="molecule type" value="Genomic_DNA"/>
</dbReference>
<evidence type="ECO:0000259" key="6">
    <source>
        <dbReference type="SMART" id="SM01155"/>
    </source>
</evidence>
<dbReference type="AlphaFoldDB" id="A0A9K3GSS4"/>
<gene>
    <name evidence="7" type="ORF">HanXRQr2_Chr17g0787681</name>
</gene>
<proteinExistence type="inferred from homology"/>
<accession>A0A9K3GSS4</accession>
<protein>
    <recommendedName>
        <fullName evidence="4">Small ribosomal subunit protein mS38</fullName>
    </recommendedName>
</protein>
<sequence>MSLLFHKILRKPINGNTIRALITHQNPTQSSIPHLVHQPQPNTQNPFLESFSDDKSTLFNRLHIYPSFSFGYFLNPISSTGSPDFKTEEGPDTDGLGSSTGMIWADSVKKKRKKKMNKHKLKKLKKRLRHCS</sequence>
<dbReference type="GO" id="GO:0005739">
    <property type="term" value="C:mitochondrion"/>
    <property type="evidence" value="ECO:0007669"/>
    <property type="project" value="UniProtKB-SubCell"/>
</dbReference>
<evidence type="ECO:0000256" key="1">
    <source>
        <dbReference type="ARBA" id="ARBA00004173"/>
    </source>
</evidence>
<feature type="region of interest" description="Disordered" evidence="5">
    <location>
        <begin position="108"/>
        <end position="132"/>
    </location>
</feature>
<feature type="compositionally biased region" description="Basic residues" evidence="5">
    <location>
        <begin position="109"/>
        <end position="132"/>
    </location>
</feature>
<keyword evidence="2" id="KW-0496">Mitochondrion</keyword>
<reference evidence="7" key="1">
    <citation type="journal article" date="2017" name="Nature">
        <title>The sunflower genome provides insights into oil metabolism, flowering and Asterid evolution.</title>
        <authorList>
            <person name="Badouin H."/>
            <person name="Gouzy J."/>
            <person name="Grassa C.J."/>
            <person name="Murat F."/>
            <person name="Staton S.E."/>
            <person name="Cottret L."/>
            <person name="Lelandais-Briere C."/>
            <person name="Owens G.L."/>
            <person name="Carrere S."/>
            <person name="Mayjonade B."/>
            <person name="Legrand L."/>
            <person name="Gill N."/>
            <person name="Kane N.C."/>
            <person name="Bowers J.E."/>
            <person name="Hubner S."/>
            <person name="Bellec A."/>
            <person name="Berard A."/>
            <person name="Berges H."/>
            <person name="Blanchet N."/>
            <person name="Boniface M.C."/>
            <person name="Brunel D."/>
            <person name="Catrice O."/>
            <person name="Chaidir N."/>
            <person name="Claudel C."/>
            <person name="Donnadieu C."/>
            <person name="Faraut T."/>
            <person name="Fievet G."/>
            <person name="Helmstetter N."/>
            <person name="King M."/>
            <person name="Knapp S.J."/>
            <person name="Lai Z."/>
            <person name="Le Paslier M.C."/>
            <person name="Lippi Y."/>
            <person name="Lorenzon L."/>
            <person name="Mandel J.R."/>
            <person name="Marage G."/>
            <person name="Marchand G."/>
            <person name="Marquand E."/>
            <person name="Bret-Mestries E."/>
            <person name="Morien E."/>
            <person name="Nambeesan S."/>
            <person name="Nguyen T."/>
            <person name="Pegot-Espagnet P."/>
            <person name="Pouilly N."/>
            <person name="Raftis F."/>
            <person name="Sallet E."/>
            <person name="Schiex T."/>
            <person name="Thomas J."/>
            <person name="Vandecasteele C."/>
            <person name="Vares D."/>
            <person name="Vear F."/>
            <person name="Vautrin S."/>
            <person name="Crespi M."/>
            <person name="Mangin B."/>
            <person name="Burke J.M."/>
            <person name="Salse J."/>
            <person name="Munos S."/>
            <person name="Vincourt P."/>
            <person name="Rieseberg L.H."/>
            <person name="Langlade N.B."/>
        </authorList>
    </citation>
    <scope>NUCLEOTIDE SEQUENCE</scope>
    <source>
        <tissue evidence="7">Leaves</tissue>
    </source>
</reference>
<evidence type="ECO:0000256" key="4">
    <source>
        <dbReference type="ARBA" id="ARBA00035682"/>
    </source>
</evidence>
<dbReference type="Gramene" id="mRNA:HanXRQr2_Chr17g0787681">
    <property type="protein sequence ID" value="CDS:HanXRQr2_Chr17g0787681.1"/>
    <property type="gene ID" value="HanXRQr2_Chr17g0787681"/>
</dbReference>
<evidence type="ECO:0000313" key="8">
    <source>
        <dbReference type="Proteomes" id="UP000215914"/>
    </source>
</evidence>
<evidence type="ECO:0000256" key="5">
    <source>
        <dbReference type="SAM" id="MobiDB-lite"/>
    </source>
</evidence>
<dbReference type="PANTHER" id="PTHR32035">
    <property type="entry name" value="AURORA KINASE A-INTERACTING PROTEIN"/>
    <property type="match status" value="1"/>
</dbReference>
<dbReference type="SMART" id="SM01155">
    <property type="entry name" value="DUF1713"/>
    <property type="match status" value="1"/>
</dbReference>
<dbReference type="Proteomes" id="UP000215914">
    <property type="component" value="Unassembled WGS sequence"/>
</dbReference>
<dbReference type="PANTHER" id="PTHR32035:SF3">
    <property type="entry name" value="SMALL RIBOSOMAL SUBUNIT PROTEIN MS38"/>
    <property type="match status" value="1"/>
</dbReference>
<comment type="subcellular location">
    <subcellularLocation>
        <location evidence="1">Mitochondrion</location>
    </subcellularLocation>
</comment>
<dbReference type="Pfam" id="PF08213">
    <property type="entry name" value="COX24_C"/>
    <property type="match status" value="1"/>
</dbReference>
<reference evidence="7" key="2">
    <citation type="submission" date="2020-06" db="EMBL/GenBank/DDBJ databases">
        <title>Helianthus annuus Genome sequencing and assembly Release 2.</title>
        <authorList>
            <person name="Gouzy J."/>
            <person name="Langlade N."/>
            <person name="Munos S."/>
        </authorList>
    </citation>
    <scope>NUCLEOTIDE SEQUENCE</scope>
    <source>
        <tissue evidence="7">Leaves</tissue>
    </source>
</reference>
<comment type="caution">
    <text evidence="7">The sequence shown here is derived from an EMBL/GenBank/DDBJ whole genome shotgun (WGS) entry which is preliminary data.</text>
</comment>
<evidence type="ECO:0000313" key="7">
    <source>
        <dbReference type="EMBL" id="KAF5754120.1"/>
    </source>
</evidence>
<keyword evidence="8" id="KW-1185">Reference proteome</keyword>